<feature type="compositionally biased region" description="Basic and acidic residues" evidence="1">
    <location>
        <begin position="34"/>
        <end position="59"/>
    </location>
</feature>
<sequence>MRDNYSSHRAQGLRYVQFMKNRSSIVTNISTEEVSEKSSTEEVSERRSTEEVSEKRSAEQESSTEEVSEKSSANQESITEKVSEKMRKVTSQRIGSIADWDPVAVNYSPPPSQNQNYRNNPPPTSYMSSGARDHPNSKTDNFALWVRGGGGVHATDFRDGEPH</sequence>
<organism evidence="2 3">
    <name type="scientific">Bemisia tabaci</name>
    <name type="common">Sweetpotato whitefly</name>
    <name type="synonym">Aleurodes tabaci</name>
    <dbReference type="NCBI Taxonomy" id="7038"/>
    <lineage>
        <taxon>Eukaryota</taxon>
        <taxon>Metazoa</taxon>
        <taxon>Ecdysozoa</taxon>
        <taxon>Arthropoda</taxon>
        <taxon>Hexapoda</taxon>
        <taxon>Insecta</taxon>
        <taxon>Pterygota</taxon>
        <taxon>Neoptera</taxon>
        <taxon>Paraneoptera</taxon>
        <taxon>Hemiptera</taxon>
        <taxon>Sternorrhyncha</taxon>
        <taxon>Aleyrodoidea</taxon>
        <taxon>Aleyrodidae</taxon>
        <taxon>Aleyrodinae</taxon>
        <taxon>Bemisia</taxon>
    </lineage>
</organism>
<evidence type="ECO:0000313" key="2">
    <source>
        <dbReference type="EMBL" id="CAH0384750.1"/>
    </source>
</evidence>
<feature type="compositionally biased region" description="Basic and acidic residues" evidence="1">
    <location>
        <begin position="78"/>
        <end position="87"/>
    </location>
</feature>
<dbReference type="EMBL" id="OU963863">
    <property type="protein sequence ID" value="CAH0384750.1"/>
    <property type="molecule type" value="Genomic_DNA"/>
</dbReference>
<feature type="region of interest" description="Disordered" evidence="1">
    <location>
        <begin position="1"/>
        <end position="144"/>
    </location>
</feature>
<reference evidence="2" key="1">
    <citation type="submission" date="2021-12" db="EMBL/GenBank/DDBJ databases">
        <authorList>
            <person name="King R."/>
        </authorList>
    </citation>
    <scope>NUCLEOTIDE SEQUENCE</scope>
</reference>
<accession>A0A9P0F1S8</accession>
<protein>
    <submittedName>
        <fullName evidence="2">Uncharacterized protein</fullName>
    </submittedName>
</protein>
<evidence type="ECO:0000313" key="3">
    <source>
        <dbReference type="Proteomes" id="UP001152759"/>
    </source>
</evidence>
<dbReference type="AlphaFoldDB" id="A0A9P0F1S8"/>
<dbReference type="Proteomes" id="UP001152759">
    <property type="component" value="Chromosome 2"/>
</dbReference>
<evidence type="ECO:0000256" key="1">
    <source>
        <dbReference type="SAM" id="MobiDB-lite"/>
    </source>
</evidence>
<name>A0A9P0F1S8_BEMTA</name>
<feature type="compositionally biased region" description="Polar residues" evidence="1">
    <location>
        <begin position="20"/>
        <end position="29"/>
    </location>
</feature>
<proteinExistence type="predicted"/>
<keyword evidence="3" id="KW-1185">Reference proteome</keyword>
<gene>
    <name evidence="2" type="ORF">BEMITA_LOCUS4045</name>
</gene>